<evidence type="ECO:0000256" key="1">
    <source>
        <dbReference type="SAM" id="MobiDB-lite"/>
    </source>
</evidence>
<accession>A0ABR2N0U3</accession>
<evidence type="ECO:0000313" key="2">
    <source>
        <dbReference type="EMBL" id="KAK8969806.1"/>
    </source>
</evidence>
<keyword evidence="3" id="KW-1185">Reference proteome</keyword>
<proteinExistence type="predicted"/>
<evidence type="ECO:0000313" key="3">
    <source>
        <dbReference type="Proteomes" id="UP001412067"/>
    </source>
</evidence>
<feature type="region of interest" description="Disordered" evidence="1">
    <location>
        <begin position="44"/>
        <end position="85"/>
    </location>
</feature>
<comment type="caution">
    <text evidence="2">The sequence shown here is derived from an EMBL/GenBank/DDBJ whole genome shotgun (WGS) entry which is preliminary data.</text>
</comment>
<protein>
    <submittedName>
        <fullName evidence="2">Uncharacterized protein</fullName>
    </submittedName>
</protein>
<sequence length="97" mass="10887">MKLTRRLSKEDMRLNLKSQKQRNQPLGSGQEAIAHKYAAVREKLSKQSSLSGSSKEKTVPSTSVSLLNPNDDHNTRPDGKMSASRFLDVDEIRVSEF</sequence>
<feature type="region of interest" description="Disordered" evidence="1">
    <location>
        <begin position="1"/>
        <end position="30"/>
    </location>
</feature>
<reference evidence="2 3" key="1">
    <citation type="journal article" date="2022" name="Nat. Plants">
        <title>Genomes of leafy and leafless Platanthera orchids illuminate the evolution of mycoheterotrophy.</title>
        <authorList>
            <person name="Li M.H."/>
            <person name="Liu K.W."/>
            <person name="Li Z."/>
            <person name="Lu H.C."/>
            <person name="Ye Q.L."/>
            <person name="Zhang D."/>
            <person name="Wang J.Y."/>
            <person name="Li Y.F."/>
            <person name="Zhong Z.M."/>
            <person name="Liu X."/>
            <person name="Yu X."/>
            <person name="Liu D.K."/>
            <person name="Tu X.D."/>
            <person name="Liu B."/>
            <person name="Hao Y."/>
            <person name="Liao X.Y."/>
            <person name="Jiang Y.T."/>
            <person name="Sun W.H."/>
            <person name="Chen J."/>
            <person name="Chen Y.Q."/>
            <person name="Ai Y."/>
            <person name="Zhai J.W."/>
            <person name="Wu S.S."/>
            <person name="Zhou Z."/>
            <person name="Hsiao Y.Y."/>
            <person name="Wu W.L."/>
            <person name="Chen Y.Y."/>
            <person name="Lin Y.F."/>
            <person name="Hsu J.L."/>
            <person name="Li C.Y."/>
            <person name="Wang Z.W."/>
            <person name="Zhao X."/>
            <person name="Zhong W.Y."/>
            <person name="Ma X.K."/>
            <person name="Ma L."/>
            <person name="Huang J."/>
            <person name="Chen G.Z."/>
            <person name="Huang M.Z."/>
            <person name="Huang L."/>
            <person name="Peng D.H."/>
            <person name="Luo Y.B."/>
            <person name="Zou S.Q."/>
            <person name="Chen S.P."/>
            <person name="Lan S."/>
            <person name="Tsai W.C."/>
            <person name="Van de Peer Y."/>
            <person name="Liu Z.J."/>
        </authorList>
    </citation>
    <scope>NUCLEOTIDE SEQUENCE [LARGE SCALE GENOMIC DNA]</scope>
    <source>
        <strain evidence="2">Lor288</strain>
    </source>
</reference>
<feature type="compositionally biased region" description="Basic and acidic residues" evidence="1">
    <location>
        <begin position="70"/>
        <end position="79"/>
    </location>
</feature>
<dbReference type="Proteomes" id="UP001412067">
    <property type="component" value="Unassembled WGS sequence"/>
</dbReference>
<name>A0ABR2N0U3_9ASPA</name>
<organism evidence="2 3">
    <name type="scientific">Platanthera guangdongensis</name>
    <dbReference type="NCBI Taxonomy" id="2320717"/>
    <lineage>
        <taxon>Eukaryota</taxon>
        <taxon>Viridiplantae</taxon>
        <taxon>Streptophyta</taxon>
        <taxon>Embryophyta</taxon>
        <taxon>Tracheophyta</taxon>
        <taxon>Spermatophyta</taxon>
        <taxon>Magnoliopsida</taxon>
        <taxon>Liliopsida</taxon>
        <taxon>Asparagales</taxon>
        <taxon>Orchidaceae</taxon>
        <taxon>Orchidoideae</taxon>
        <taxon>Orchideae</taxon>
        <taxon>Orchidinae</taxon>
        <taxon>Platanthera</taxon>
    </lineage>
</organism>
<feature type="compositionally biased region" description="Polar residues" evidence="1">
    <location>
        <begin position="59"/>
        <end position="68"/>
    </location>
</feature>
<feature type="compositionally biased region" description="Polar residues" evidence="1">
    <location>
        <begin position="16"/>
        <end position="27"/>
    </location>
</feature>
<gene>
    <name evidence="2" type="ORF">KSP40_PGU005953</name>
</gene>
<dbReference type="EMBL" id="JBBWWR010000002">
    <property type="protein sequence ID" value="KAK8969806.1"/>
    <property type="molecule type" value="Genomic_DNA"/>
</dbReference>